<accession>A0AAV6YUV1</accession>
<evidence type="ECO:0000313" key="1">
    <source>
        <dbReference type="EMBL" id="KAG8540491.1"/>
    </source>
</evidence>
<sequence>MSPKDSSMRFFRAMLLSADIASMVNPSSRRLSTHPLYANFSNEAMDDLWVDCPIWKSIILLVVDSRTVHRQYLQGPNCPSATRLIG</sequence>
<comment type="caution">
    <text evidence="1">The sequence shown here is derived from an EMBL/GenBank/DDBJ whole genome shotgun (WGS) entry which is preliminary data.</text>
</comment>
<proteinExistence type="predicted"/>
<dbReference type="Proteomes" id="UP000824782">
    <property type="component" value="Unassembled WGS sequence"/>
</dbReference>
<evidence type="ECO:0000313" key="2">
    <source>
        <dbReference type="Proteomes" id="UP000824782"/>
    </source>
</evidence>
<organism evidence="1 2">
    <name type="scientific">Engystomops pustulosus</name>
    <name type="common">Tungara frog</name>
    <name type="synonym">Physalaemus pustulosus</name>
    <dbReference type="NCBI Taxonomy" id="76066"/>
    <lineage>
        <taxon>Eukaryota</taxon>
        <taxon>Metazoa</taxon>
        <taxon>Chordata</taxon>
        <taxon>Craniata</taxon>
        <taxon>Vertebrata</taxon>
        <taxon>Euteleostomi</taxon>
        <taxon>Amphibia</taxon>
        <taxon>Batrachia</taxon>
        <taxon>Anura</taxon>
        <taxon>Neobatrachia</taxon>
        <taxon>Hyloidea</taxon>
        <taxon>Leptodactylidae</taxon>
        <taxon>Leiuperinae</taxon>
        <taxon>Engystomops</taxon>
    </lineage>
</organism>
<protein>
    <submittedName>
        <fullName evidence="1">Uncharacterized protein</fullName>
    </submittedName>
</protein>
<keyword evidence="2" id="KW-1185">Reference proteome</keyword>
<name>A0AAV6YUV1_ENGPU</name>
<gene>
    <name evidence="1" type="ORF">GDO81_019214</name>
</gene>
<dbReference type="AlphaFoldDB" id="A0AAV6YUV1"/>
<reference evidence="1" key="1">
    <citation type="thesis" date="2020" institute="ProQuest LLC" country="789 East Eisenhower Parkway, Ann Arbor, MI, USA">
        <title>Comparative Genomics and Chromosome Evolution.</title>
        <authorList>
            <person name="Mudd A.B."/>
        </authorList>
    </citation>
    <scope>NUCLEOTIDE SEQUENCE</scope>
    <source>
        <strain evidence="1">237g6f4</strain>
        <tissue evidence="1">Blood</tissue>
    </source>
</reference>
<dbReference type="EMBL" id="WNYA01010336">
    <property type="protein sequence ID" value="KAG8540491.1"/>
    <property type="molecule type" value="Genomic_DNA"/>
</dbReference>